<dbReference type="PANTHER" id="PTHR31739">
    <property type="entry name" value="ENT-COPALYL DIPHOSPHATE SYNTHASE, CHLOROPLASTIC"/>
    <property type="match status" value="1"/>
</dbReference>
<dbReference type="InterPro" id="IPR044814">
    <property type="entry name" value="Terpene_cyclase_plant_C1"/>
</dbReference>
<evidence type="ECO:0000256" key="6">
    <source>
        <dbReference type="ARBA" id="ARBA00038405"/>
    </source>
</evidence>
<dbReference type="GO" id="GO:0000287">
    <property type="term" value="F:magnesium ion binding"/>
    <property type="evidence" value="ECO:0007669"/>
    <property type="project" value="InterPro"/>
</dbReference>
<dbReference type="InterPro" id="IPR005630">
    <property type="entry name" value="Terpene_synthase_metal-bd"/>
</dbReference>
<comment type="similarity">
    <text evidence="6">Belongs to the terpene synthase family. Tpsa subfamily.</text>
</comment>
<dbReference type="Pfam" id="PF01397">
    <property type="entry name" value="Terpene_synth"/>
    <property type="match status" value="1"/>
</dbReference>
<proteinExistence type="evidence at transcript level"/>
<dbReference type="SFLD" id="SFLDG01019">
    <property type="entry name" value="Terpene_Cyclase_Like_1_C_Termi"/>
    <property type="match status" value="1"/>
</dbReference>
<dbReference type="FunFam" id="1.50.10.130:FF:000002">
    <property type="entry name" value="Ent-copalyl diphosphate synthase, chloroplastic"/>
    <property type="match status" value="1"/>
</dbReference>
<dbReference type="FunFam" id="1.10.600.10:FF:000005">
    <property type="entry name" value="Ent-kaur-16-ene synthase, chloroplastic"/>
    <property type="match status" value="1"/>
</dbReference>
<dbReference type="SFLD" id="SFLDS00005">
    <property type="entry name" value="Isoprenoid_Synthase_Type_I"/>
    <property type="match status" value="1"/>
</dbReference>
<dbReference type="PANTHER" id="PTHR31739:SF25">
    <property type="entry name" value="(E,E)-GERANYLLINALOOL SYNTHASE"/>
    <property type="match status" value="1"/>
</dbReference>
<evidence type="ECO:0000313" key="9">
    <source>
        <dbReference type="EMBL" id="QHZ00920.1"/>
    </source>
</evidence>
<dbReference type="Gene3D" id="1.50.10.130">
    <property type="entry name" value="Terpene synthase, N-terminal domain"/>
    <property type="match status" value="1"/>
</dbReference>
<name>A0A6C0QEC8_TAICR</name>
<organism evidence="9">
    <name type="scientific">Taiwania cryptomerioides</name>
    <name type="common">Coffin tree</name>
    <dbReference type="NCBI Taxonomy" id="50187"/>
    <lineage>
        <taxon>Eukaryota</taxon>
        <taxon>Viridiplantae</taxon>
        <taxon>Streptophyta</taxon>
        <taxon>Embryophyta</taxon>
        <taxon>Tracheophyta</taxon>
        <taxon>Spermatophyta</taxon>
        <taxon>Pinopsida</taxon>
        <taxon>Pinidae</taxon>
        <taxon>Conifers II</taxon>
        <taxon>Cupressales</taxon>
        <taxon>Cupressaceae</taxon>
        <taxon>Taiwania</taxon>
    </lineage>
</organism>
<keyword evidence="3" id="KW-0479">Metal-binding</keyword>
<dbReference type="CDD" id="cd00684">
    <property type="entry name" value="Terpene_cyclase_plant_C1"/>
    <property type="match status" value="1"/>
</dbReference>
<evidence type="ECO:0000259" key="8">
    <source>
        <dbReference type="Pfam" id="PF03936"/>
    </source>
</evidence>
<gene>
    <name evidence="9" type="primary">TPS13</name>
</gene>
<protein>
    <submittedName>
        <fullName evidence="9">Terpene synthase 13</fullName>
        <ecNumber evidence="9">4.2.3.106</ecNumber>
    </submittedName>
</protein>
<dbReference type="EMBL" id="MK457356">
    <property type="protein sequence ID" value="QHZ00920.1"/>
    <property type="molecule type" value="mRNA"/>
</dbReference>
<dbReference type="InterPro" id="IPR008930">
    <property type="entry name" value="Terpenoid_cyclase/PrenylTrfase"/>
</dbReference>
<dbReference type="InterPro" id="IPR036965">
    <property type="entry name" value="Terpene_synth_N_sf"/>
</dbReference>
<dbReference type="InterPro" id="IPR050148">
    <property type="entry name" value="Terpene_synthase-like"/>
</dbReference>
<evidence type="ECO:0000256" key="1">
    <source>
        <dbReference type="ARBA" id="ARBA00001936"/>
    </source>
</evidence>
<evidence type="ECO:0000256" key="3">
    <source>
        <dbReference type="ARBA" id="ARBA00022723"/>
    </source>
</evidence>
<dbReference type="SUPFAM" id="SSF48239">
    <property type="entry name" value="Terpenoid cyclases/Protein prenyltransferases"/>
    <property type="match status" value="1"/>
</dbReference>
<dbReference type="GO" id="GO:0034768">
    <property type="term" value="F:(E)-beta-ocimene synthase activity"/>
    <property type="evidence" value="ECO:0007669"/>
    <property type="project" value="UniProtKB-EC"/>
</dbReference>
<dbReference type="InterPro" id="IPR034741">
    <property type="entry name" value="Terpene_cyclase-like_1_C"/>
</dbReference>
<evidence type="ECO:0000256" key="5">
    <source>
        <dbReference type="ARBA" id="ARBA00023239"/>
    </source>
</evidence>
<comment type="cofactor">
    <cofactor evidence="1">
        <name>Mn(2+)</name>
        <dbReference type="ChEBI" id="CHEBI:29035"/>
    </cofactor>
</comment>
<reference evidence="9" key="1">
    <citation type="submission" date="2019-01" db="EMBL/GenBank/DDBJ databases">
        <authorList>
            <person name="Ma L.-T."/>
            <person name="Chu F.-H."/>
        </authorList>
    </citation>
    <scope>NUCLEOTIDE SEQUENCE</scope>
</reference>
<evidence type="ECO:0000256" key="2">
    <source>
        <dbReference type="ARBA" id="ARBA00001946"/>
    </source>
</evidence>
<comment type="cofactor">
    <cofactor evidence="2">
        <name>Mg(2+)</name>
        <dbReference type="ChEBI" id="CHEBI:18420"/>
    </cofactor>
</comment>
<dbReference type="Pfam" id="PF03936">
    <property type="entry name" value="Terpene_synth_C"/>
    <property type="match status" value="1"/>
</dbReference>
<accession>A0A6C0QEC8</accession>
<dbReference type="Gene3D" id="1.10.600.10">
    <property type="entry name" value="Farnesyl Diphosphate Synthase"/>
    <property type="match status" value="1"/>
</dbReference>
<keyword evidence="5 9" id="KW-0456">Lyase</keyword>
<dbReference type="AlphaFoldDB" id="A0A6C0QEC8"/>
<dbReference type="GO" id="GO:0016102">
    <property type="term" value="P:diterpenoid biosynthetic process"/>
    <property type="evidence" value="ECO:0007669"/>
    <property type="project" value="InterPro"/>
</dbReference>
<dbReference type="InterPro" id="IPR008949">
    <property type="entry name" value="Isoprenoid_synthase_dom_sf"/>
</dbReference>
<dbReference type="EC" id="4.2.3.106" evidence="9"/>
<dbReference type="GO" id="GO:0010333">
    <property type="term" value="F:terpene synthase activity"/>
    <property type="evidence" value="ECO:0007669"/>
    <property type="project" value="InterPro"/>
</dbReference>
<dbReference type="GO" id="GO:0010597">
    <property type="term" value="P:green leaf volatile biosynthetic process"/>
    <property type="evidence" value="ECO:0007669"/>
    <property type="project" value="UniProtKB-ARBA"/>
</dbReference>
<dbReference type="InterPro" id="IPR001906">
    <property type="entry name" value="Terpene_synth_N"/>
</dbReference>
<sequence>MSLGCITPLASTVVGHKLQKPPLHKPVFHRKLLNREYLTIKLPARRRVPQIPINMALITTDEGVTRRIGNHHPNLWEDDFIQSLSKSYEAPSYGERAEKLIKDVKDMFNALPVQSSSADDLIQHLSMVDNVERLGIDRHFQNEIKTALDYVYRYWNDKGVGCGRKSHCADLNTTALGFRILRLHRYGVSSDILQQFIAKDEKLLHPNSQSNEEEIKSILNLFRASLIAFPQEKALDDAKSFSTTYLKQALQKINNSNLSREIQFNLEYGWHTNVPRLEARTYIDIYGEDNSWDSKSINNIFYSKILELAKLDFNMIQSLQQQELQILSRWWIGSGLDKLEFSRHRHVEYYFWAAAGCIEPKYSIFRIGFAKLAALVTYLDDIYDTYGTMDELKIFTNSIKRWDLQAIEGLPEFMKVAFKAFDEAVRDMAQEAKKTQGRDTLNYAHKAWEVFIDSYMREAEWLAMGYTPSLEEYLENGKVSAGSRVVTLHLILSLDVPLSDDVLKEINYPSRFDELLFLILRLRDDTRTFKAEADRGEEVSCITCYMKDHPESNEEDALKYLNSLIDERLKELNWEYLKLDNVPIVRKDNAYYLSKGLHLFYKERDGFTISNIETKNLIIKIIIEPTPM</sequence>
<dbReference type="SFLD" id="SFLDG01014">
    <property type="entry name" value="Terpene_Cyclase_Like_1_N-term"/>
    <property type="match status" value="1"/>
</dbReference>
<dbReference type="SUPFAM" id="SSF48576">
    <property type="entry name" value="Terpenoid synthases"/>
    <property type="match status" value="1"/>
</dbReference>
<evidence type="ECO:0000256" key="4">
    <source>
        <dbReference type="ARBA" id="ARBA00022842"/>
    </source>
</evidence>
<feature type="domain" description="Terpene synthase N-terminal" evidence="7">
    <location>
        <begin position="75"/>
        <end position="266"/>
    </location>
</feature>
<feature type="domain" description="Terpene synthase metal-binding" evidence="8">
    <location>
        <begin position="336"/>
        <end position="570"/>
    </location>
</feature>
<evidence type="ECO:0000259" key="7">
    <source>
        <dbReference type="Pfam" id="PF01397"/>
    </source>
</evidence>
<keyword evidence="4" id="KW-0460">Magnesium</keyword>
<dbReference type="SMR" id="A0A6C0QEC8"/>